<name>A0A075K169_9GAMM</name>
<reference evidence="9 10" key="1">
    <citation type="submission" date="2014-07" db="EMBL/GenBank/DDBJ databases">
        <title>Complete Genome Sequence of Dyella japonica Strain A8 Isolated from Malaysian Tropical Soil.</title>
        <authorList>
            <person name="Hui R.K.H."/>
            <person name="Chen J.-W."/>
            <person name="Chan K.-G."/>
            <person name="Leung F.C.C."/>
        </authorList>
    </citation>
    <scope>NUCLEOTIDE SEQUENCE [LARGE SCALE GENOMIC DNA]</scope>
    <source>
        <strain evidence="9 10">A8</strain>
    </source>
</reference>
<keyword evidence="4 6" id="KW-1133">Transmembrane helix</keyword>
<dbReference type="InterPro" id="IPR050250">
    <property type="entry name" value="Macrolide_Exporter_MacB"/>
</dbReference>
<dbReference type="InterPro" id="IPR003838">
    <property type="entry name" value="ABC3_permease_C"/>
</dbReference>
<feature type="transmembrane region" description="Helical" evidence="6">
    <location>
        <begin position="395"/>
        <end position="419"/>
    </location>
</feature>
<keyword evidence="10" id="KW-1185">Reference proteome</keyword>
<comment type="subcellular location">
    <subcellularLocation>
        <location evidence="1">Cell membrane</location>
        <topology evidence="1">Multi-pass membrane protein</topology>
    </subcellularLocation>
</comment>
<evidence type="ECO:0000256" key="5">
    <source>
        <dbReference type="ARBA" id="ARBA00023136"/>
    </source>
</evidence>
<dbReference type="HOGENOM" id="CLU_625346_0_0_6"/>
<dbReference type="RefSeq" id="WP_019464552.1">
    <property type="nucleotide sequence ID" value="NZ_ALOY01000130.1"/>
</dbReference>
<dbReference type="PANTHER" id="PTHR30572:SF18">
    <property type="entry name" value="ABC-TYPE MACROLIDE FAMILY EXPORT SYSTEM PERMEASE COMPONENT 2"/>
    <property type="match status" value="1"/>
</dbReference>
<feature type="transmembrane region" description="Helical" evidence="6">
    <location>
        <begin position="350"/>
        <end position="375"/>
    </location>
</feature>
<protein>
    <recommendedName>
        <fullName evidence="11">ABC transporter permease</fullName>
    </recommendedName>
</protein>
<evidence type="ECO:0000259" key="7">
    <source>
        <dbReference type="Pfam" id="PF02687"/>
    </source>
</evidence>
<dbReference type="PATRIC" id="fig|1217721.7.peg.287"/>
<keyword evidence="2" id="KW-1003">Cell membrane</keyword>
<dbReference type="EMBL" id="CP008884">
    <property type="protein sequence ID" value="AIF46008.1"/>
    <property type="molecule type" value="Genomic_DNA"/>
</dbReference>
<proteinExistence type="predicted"/>
<evidence type="ECO:0000256" key="6">
    <source>
        <dbReference type="SAM" id="Phobius"/>
    </source>
</evidence>
<dbReference type="KEGG" id="dja:HY57_01360"/>
<evidence type="ECO:0000259" key="8">
    <source>
        <dbReference type="Pfam" id="PF12704"/>
    </source>
</evidence>
<dbReference type="OrthoDB" id="8735006at2"/>
<dbReference type="Pfam" id="PF02687">
    <property type="entry name" value="FtsX"/>
    <property type="match status" value="1"/>
</dbReference>
<keyword evidence="3 6" id="KW-0812">Transmembrane</keyword>
<evidence type="ECO:0008006" key="11">
    <source>
        <dbReference type="Google" id="ProtNLM"/>
    </source>
</evidence>
<evidence type="ECO:0000256" key="3">
    <source>
        <dbReference type="ARBA" id="ARBA00022692"/>
    </source>
</evidence>
<evidence type="ECO:0000256" key="4">
    <source>
        <dbReference type="ARBA" id="ARBA00022989"/>
    </source>
</evidence>
<dbReference type="GO" id="GO:0005886">
    <property type="term" value="C:plasma membrane"/>
    <property type="evidence" value="ECO:0007669"/>
    <property type="project" value="UniProtKB-SubCell"/>
</dbReference>
<feature type="domain" description="MacB-like periplasmic core" evidence="8">
    <location>
        <begin position="21"/>
        <end position="216"/>
    </location>
</feature>
<sequence>MSGYYFSLALKGLRRTPWLALLMVITLAVGLSASMVMITLRHALAMDPIPGKSERLLKLQDPQVMQGMGGWVTYAQAEQLRRLGGGTADAVETGYGDIDGIAVGEHRIAIDGGLGVRYATADFFNVFDVPLASGRSWTREEERDAAPVAVLAQDVAQRLFPNASPLGRQVGVGDTLYTVIGVAGPWFPQPHYIDMTLGAFGVGGEGVFLPVTAVRYAPASMRIFQSMPRDHPQLCVPMELLASRCNWLSVWYLTPTPKDVWALTQSVRSQLPQLFPPEQARALQLSNVRQIVADVVPSEVDRGSWLGLVFLALCVVNASGMQLSRLMRGTSQIGIRRALGASRLDIVRQYLCDALLVGSAGGLLGVGLTFGGLYALRQLSLDDARYTVMAQMDGIMFVVMLLLMVTCSILAGVLPAWLASRADPALIIKVAQ</sequence>
<evidence type="ECO:0000256" key="2">
    <source>
        <dbReference type="ARBA" id="ARBA00022475"/>
    </source>
</evidence>
<feature type="domain" description="ABC3 transporter permease C-terminal" evidence="7">
    <location>
        <begin position="307"/>
        <end position="424"/>
    </location>
</feature>
<dbReference type="Proteomes" id="UP000027987">
    <property type="component" value="Chromosome"/>
</dbReference>
<organism evidence="9 10">
    <name type="scientific">Dyella japonica A8</name>
    <dbReference type="NCBI Taxonomy" id="1217721"/>
    <lineage>
        <taxon>Bacteria</taxon>
        <taxon>Pseudomonadati</taxon>
        <taxon>Pseudomonadota</taxon>
        <taxon>Gammaproteobacteria</taxon>
        <taxon>Lysobacterales</taxon>
        <taxon>Rhodanobacteraceae</taxon>
        <taxon>Dyella</taxon>
    </lineage>
</organism>
<accession>A0A075K169</accession>
<evidence type="ECO:0000313" key="9">
    <source>
        <dbReference type="EMBL" id="AIF46008.1"/>
    </source>
</evidence>
<dbReference type="PANTHER" id="PTHR30572">
    <property type="entry name" value="MEMBRANE COMPONENT OF TRANSPORTER-RELATED"/>
    <property type="match status" value="1"/>
</dbReference>
<dbReference type="Pfam" id="PF12704">
    <property type="entry name" value="MacB_PCD"/>
    <property type="match status" value="1"/>
</dbReference>
<evidence type="ECO:0000313" key="10">
    <source>
        <dbReference type="Proteomes" id="UP000027987"/>
    </source>
</evidence>
<dbReference type="STRING" id="1217721.HY57_01360"/>
<gene>
    <name evidence="9" type="ORF">HY57_01360</name>
</gene>
<evidence type="ECO:0000256" key="1">
    <source>
        <dbReference type="ARBA" id="ARBA00004651"/>
    </source>
</evidence>
<dbReference type="InterPro" id="IPR025857">
    <property type="entry name" value="MacB_PCD"/>
</dbReference>
<dbReference type="GO" id="GO:0022857">
    <property type="term" value="F:transmembrane transporter activity"/>
    <property type="evidence" value="ECO:0007669"/>
    <property type="project" value="TreeGrafter"/>
</dbReference>
<keyword evidence="5 6" id="KW-0472">Membrane</keyword>
<dbReference type="AlphaFoldDB" id="A0A075K169"/>